<sequence length="264" mass="29280">MFGVDGRSHNGVEPMITYAVRGVLNGDLSLHYLRWLNSNNRLILEAAFWMGPTVGAANATVRSNYDDRSHTAAQDRWIIFHLQIPADSLRFYPQVQAYYPGVTTVDLYHSQDIMIPTAVPRGVYVDYRAEFRYSSTYAGGEYNTGNFQNYNTRTEAVTCPLGNGARTRWYVGRDQANAIDQFSRTGRPGDLSELMNSFGVFSRENLAYIWPALNTPNYDLSDGFGVQPALDASSSGLYSPVAGAFDSNWLPDGSSPLVLDQADA</sequence>
<accession>A0ABR2UU02</accession>
<proteinExistence type="predicted"/>
<name>A0ABR2UU02_9PEZI</name>
<gene>
    <name evidence="1" type="ORF">SUNI508_08291</name>
</gene>
<protein>
    <submittedName>
        <fullName evidence="1">Chitinase</fullName>
    </submittedName>
</protein>
<evidence type="ECO:0000313" key="2">
    <source>
        <dbReference type="Proteomes" id="UP001408356"/>
    </source>
</evidence>
<evidence type="ECO:0000313" key="1">
    <source>
        <dbReference type="EMBL" id="KAK9418097.1"/>
    </source>
</evidence>
<keyword evidence="2" id="KW-1185">Reference proteome</keyword>
<dbReference type="Proteomes" id="UP001408356">
    <property type="component" value="Unassembled WGS sequence"/>
</dbReference>
<dbReference type="EMBL" id="JARVKF010000393">
    <property type="protein sequence ID" value="KAK9418097.1"/>
    <property type="molecule type" value="Genomic_DNA"/>
</dbReference>
<reference evidence="1 2" key="1">
    <citation type="journal article" date="2024" name="J. Plant Pathol.">
        <title>Sequence and assembly of the genome of Seiridium unicorne, isolate CBS 538.82, causal agent of cypress canker disease.</title>
        <authorList>
            <person name="Scali E."/>
            <person name="Rocca G.D."/>
            <person name="Danti R."/>
            <person name="Garbelotto M."/>
            <person name="Barberini S."/>
            <person name="Baroncelli R."/>
            <person name="Emiliani G."/>
        </authorList>
    </citation>
    <scope>NUCLEOTIDE SEQUENCE [LARGE SCALE GENOMIC DNA]</scope>
    <source>
        <strain evidence="1 2">BM-138-508</strain>
    </source>
</reference>
<organism evidence="1 2">
    <name type="scientific">Seiridium unicorne</name>
    <dbReference type="NCBI Taxonomy" id="138068"/>
    <lineage>
        <taxon>Eukaryota</taxon>
        <taxon>Fungi</taxon>
        <taxon>Dikarya</taxon>
        <taxon>Ascomycota</taxon>
        <taxon>Pezizomycotina</taxon>
        <taxon>Sordariomycetes</taxon>
        <taxon>Xylariomycetidae</taxon>
        <taxon>Amphisphaeriales</taxon>
        <taxon>Sporocadaceae</taxon>
        <taxon>Seiridium</taxon>
    </lineage>
</organism>
<comment type="caution">
    <text evidence="1">The sequence shown here is derived from an EMBL/GenBank/DDBJ whole genome shotgun (WGS) entry which is preliminary data.</text>
</comment>